<protein>
    <submittedName>
        <fullName evidence="1">Uncharacterized protein</fullName>
    </submittedName>
</protein>
<reference evidence="1 2" key="1">
    <citation type="submission" date="2021-06" db="EMBL/GenBank/DDBJ databases">
        <title>Caerostris extrusa draft genome.</title>
        <authorList>
            <person name="Kono N."/>
            <person name="Arakawa K."/>
        </authorList>
    </citation>
    <scope>NUCLEOTIDE SEQUENCE [LARGE SCALE GENOMIC DNA]</scope>
</reference>
<proteinExistence type="predicted"/>
<sequence>MLDFCIRKPKLLKQSPTENFFVSDGAGYDIFEGWIENCGCREKKAKSVLGDACSKFVMVQCLSPPVLTFLESNTVRRCRLRWSQFCILRCVVGYSELDFSPDT</sequence>
<evidence type="ECO:0000313" key="2">
    <source>
        <dbReference type="Proteomes" id="UP001054945"/>
    </source>
</evidence>
<name>A0AAV4PPE2_CAEEX</name>
<keyword evidence="2" id="KW-1185">Reference proteome</keyword>
<dbReference type="EMBL" id="BPLR01004804">
    <property type="protein sequence ID" value="GIX97646.1"/>
    <property type="molecule type" value="Genomic_DNA"/>
</dbReference>
<comment type="caution">
    <text evidence="1">The sequence shown here is derived from an EMBL/GenBank/DDBJ whole genome shotgun (WGS) entry which is preliminary data.</text>
</comment>
<organism evidence="1 2">
    <name type="scientific">Caerostris extrusa</name>
    <name type="common">Bark spider</name>
    <name type="synonym">Caerostris bankana</name>
    <dbReference type="NCBI Taxonomy" id="172846"/>
    <lineage>
        <taxon>Eukaryota</taxon>
        <taxon>Metazoa</taxon>
        <taxon>Ecdysozoa</taxon>
        <taxon>Arthropoda</taxon>
        <taxon>Chelicerata</taxon>
        <taxon>Arachnida</taxon>
        <taxon>Araneae</taxon>
        <taxon>Araneomorphae</taxon>
        <taxon>Entelegynae</taxon>
        <taxon>Araneoidea</taxon>
        <taxon>Araneidae</taxon>
        <taxon>Caerostris</taxon>
    </lineage>
</organism>
<gene>
    <name evidence="1" type="ORF">CEXT_727581</name>
</gene>
<dbReference type="AlphaFoldDB" id="A0AAV4PPE2"/>
<accession>A0AAV4PPE2</accession>
<evidence type="ECO:0000313" key="1">
    <source>
        <dbReference type="EMBL" id="GIX97646.1"/>
    </source>
</evidence>
<dbReference type="Proteomes" id="UP001054945">
    <property type="component" value="Unassembled WGS sequence"/>
</dbReference>